<dbReference type="Proteomes" id="UP000824262">
    <property type="component" value="Unassembled WGS sequence"/>
</dbReference>
<dbReference type="GO" id="GO:0006083">
    <property type="term" value="P:acetate metabolic process"/>
    <property type="evidence" value="ECO:0007669"/>
    <property type="project" value="InterPro"/>
</dbReference>
<gene>
    <name evidence="5" type="ORF">IAB77_03125</name>
</gene>
<keyword evidence="2" id="KW-0808">Transferase</keyword>
<dbReference type="SUPFAM" id="SSF100950">
    <property type="entry name" value="NagB/RpiA/CoA transferase-like"/>
    <property type="match status" value="2"/>
</dbReference>
<dbReference type="EMBL" id="DVGA01000034">
    <property type="protein sequence ID" value="HIQ78233.1"/>
    <property type="molecule type" value="Genomic_DNA"/>
</dbReference>
<dbReference type="AlphaFoldDB" id="A0A9D1CSC2"/>
<dbReference type="PANTHER" id="PTHR21432:SF20">
    <property type="entry name" value="ACETYL-COA HYDROLASE"/>
    <property type="match status" value="1"/>
</dbReference>
<evidence type="ECO:0000313" key="5">
    <source>
        <dbReference type="EMBL" id="HIQ78233.1"/>
    </source>
</evidence>
<evidence type="ECO:0000256" key="1">
    <source>
        <dbReference type="ARBA" id="ARBA00009632"/>
    </source>
</evidence>
<dbReference type="InterPro" id="IPR038460">
    <property type="entry name" value="AcetylCoA_hyd_C_sf"/>
</dbReference>
<dbReference type="Gene3D" id="3.30.750.70">
    <property type="entry name" value="4-hydroxybutyrate coenzyme like domains"/>
    <property type="match status" value="1"/>
</dbReference>
<comment type="caution">
    <text evidence="5">The sequence shown here is derived from an EMBL/GenBank/DDBJ whole genome shotgun (WGS) entry which is preliminary data.</text>
</comment>
<dbReference type="InterPro" id="IPR003702">
    <property type="entry name" value="ActCoA_hydro_N"/>
</dbReference>
<organism evidence="5 6">
    <name type="scientific">Candidatus Scatomorpha intestinavium</name>
    <dbReference type="NCBI Taxonomy" id="2840922"/>
    <lineage>
        <taxon>Bacteria</taxon>
        <taxon>Bacillati</taxon>
        <taxon>Bacillota</taxon>
        <taxon>Clostridia</taxon>
        <taxon>Eubacteriales</taxon>
        <taxon>Candidatus Scatomorpha</taxon>
    </lineage>
</organism>
<dbReference type="Gene3D" id="3.40.1080.20">
    <property type="entry name" value="Acetyl-CoA hydrolase/transferase C-terminal domain"/>
    <property type="match status" value="1"/>
</dbReference>
<evidence type="ECO:0000259" key="3">
    <source>
        <dbReference type="Pfam" id="PF02550"/>
    </source>
</evidence>
<accession>A0A9D1CSC2</accession>
<protein>
    <recommendedName>
        <fullName evidence="7">Acetyl-CoA hydrolase</fullName>
    </recommendedName>
</protein>
<dbReference type="Pfam" id="PF02550">
    <property type="entry name" value="AcetylCoA_hydro"/>
    <property type="match status" value="1"/>
</dbReference>
<dbReference type="InterPro" id="IPR046433">
    <property type="entry name" value="ActCoA_hydro"/>
</dbReference>
<dbReference type="GO" id="GO:0008775">
    <property type="term" value="F:acetate CoA-transferase activity"/>
    <property type="evidence" value="ECO:0007669"/>
    <property type="project" value="InterPro"/>
</dbReference>
<evidence type="ECO:0000313" key="6">
    <source>
        <dbReference type="Proteomes" id="UP000824262"/>
    </source>
</evidence>
<evidence type="ECO:0000256" key="2">
    <source>
        <dbReference type="ARBA" id="ARBA00022679"/>
    </source>
</evidence>
<dbReference type="PANTHER" id="PTHR21432">
    <property type="entry name" value="ACETYL-COA HYDROLASE-RELATED"/>
    <property type="match status" value="1"/>
</dbReference>
<name>A0A9D1CSC2_9FIRM</name>
<sequence length="436" mass="48024">MNWREKYAHKIVTPAEAISHIRSGDTIHSTMYSSLPYALFNELGAQKNRLEGVNIYMGFGGGLYRPLAKACNGHVDVNSLFLGPAERTFIYKMGSRVHTQVLQLSRTYDDRANVHPGDVIMMAATPPDENGVMSFGLTPMDTALCEAARDVIVQINENIPFVRGRDNMINIEDITCAIDKTEELFVMPESEPGETDNKIADLIAERIPDGACIQFGIGGLGIAMGYRCKAKRHLGIHTELFVESMVDLMECGAVDNSMKSIDRGISTFGFAMGSGRMNKFLDHNPLCESRRFMYSNDPYIIAQNDNVISVNSAMQVDITGQVASEGIGFRQYSGIGGQLDYVRGSQLSRGGHSFIALNSTRVDKDGTPHSKIVISHPAGTPVTTPRSEVEYIVTEYGVADLKYETLENRAKRLISIAHPDFRDELTAEAKKLGLII</sequence>
<comment type="similarity">
    <text evidence="1">Belongs to the acetyl-CoA hydrolase/transferase family.</text>
</comment>
<evidence type="ECO:0008006" key="7">
    <source>
        <dbReference type="Google" id="ProtNLM"/>
    </source>
</evidence>
<reference evidence="5" key="1">
    <citation type="submission" date="2020-10" db="EMBL/GenBank/DDBJ databases">
        <authorList>
            <person name="Gilroy R."/>
        </authorList>
    </citation>
    <scope>NUCLEOTIDE SEQUENCE</scope>
    <source>
        <strain evidence="5">ChiBcolR7-354</strain>
    </source>
</reference>
<evidence type="ECO:0000259" key="4">
    <source>
        <dbReference type="Pfam" id="PF13336"/>
    </source>
</evidence>
<feature type="domain" description="Acetyl-CoA hydrolase/transferase C-terminal" evidence="4">
    <location>
        <begin position="273"/>
        <end position="429"/>
    </location>
</feature>
<feature type="domain" description="Acetyl-CoA hydrolase/transferase N-terminal" evidence="3">
    <location>
        <begin position="117"/>
        <end position="174"/>
    </location>
</feature>
<dbReference type="Pfam" id="PF13336">
    <property type="entry name" value="AcetylCoA_hyd_C"/>
    <property type="match status" value="1"/>
</dbReference>
<proteinExistence type="inferred from homology"/>
<dbReference type="Gene3D" id="3.40.1080.10">
    <property type="entry name" value="Glutaconate Coenzyme A-transferase"/>
    <property type="match status" value="1"/>
</dbReference>
<dbReference type="InterPro" id="IPR026888">
    <property type="entry name" value="AcetylCoA_hyd_C"/>
</dbReference>
<reference evidence="5" key="2">
    <citation type="journal article" date="2021" name="PeerJ">
        <title>Extensive microbial diversity within the chicken gut microbiome revealed by metagenomics and culture.</title>
        <authorList>
            <person name="Gilroy R."/>
            <person name="Ravi A."/>
            <person name="Getino M."/>
            <person name="Pursley I."/>
            <person name="Horton D.L."/>
            <person name="Alikhan N.F."/>
            <person name="Baker D."/>
            <person name="Gharbi K."/>
            <person name="Hall N."/>
            <person name="Watson M."/>
            <person name="Adriaenssens E.M."/>
            <person name="Foster-Nyarko E."/>
            <person name="Jarju S."/>
            <person name="Secka A."/>
            <person name="Antonio M."/>
            <person name="Oren A."/>
            <person name="Chaudhuri R.R."/>
            <person name="La Ragione R."/>
            <person name="Hildebrand F."/>
            <person name="Pallen M.J."/>
        </authorList>
    </citation>
    <scope>NUCLEOTIDE SEQUENCE</scope>
    <source>
        <strain evidence="5">ChiBcolR7-354</strain>
    </source>
</reference>
<dbReference type="InterPro" id="IPR037171">
    <property type="entry name" value="NagB/RpiA_transferase-like"/>
</dbReference>